<dbReference type="EMBL" id="REGN01001635">
    <property type="protein sequence ID" value="RNA33450.1"/>
    <property type="molecule type" value="Genomic_DNA"/>
</dbReference>
<organism evidence="1 2">
    <name type="scientific">Brachionus plicatilis</name>
    <name type="common">Marine rotifer</name>
    <name type="synonym">Brachionus muelleri</name>
    <dbReference type="NCBI Taxonomy" id="10195"/>
    <lineage>
        <taxon>Eukaryota</taxon>
        <taxon>Metazoa</taxon>
        <taxon>Spiralia</taxon>
        <taxon>Gnathifera</taxon>
        <taxon>Rotifera</taxon>
        <taxon>Eurotatoria</taxon>
        <taxon>Monogononta</taxon>
        <taxon>Pseudotrocha</taxon>
        <taxon>Ploima</taxon>
        <taxon>Brachionidae</taxon>
        <taxon>Brachionus</taxon>
    </lineage>
</organism>
<sequence length="69" mass="8160">MIYPVNFEKSLGSWNKDNSLLSFFNQVKTANKGIIKKCFYYTFKQKKSIFQIKNIKIKNNIFCKNEING</sequence>
<proteinExistence type="predicted"/>
<keyword evidence="2" id="KW-1185">Reference proteome</keyword>
<name>A0A3M7SD43_BRAPC</name>
<dbReference type="Proteomes" id="UP000276133">
    <property type="component" value="Unassembled WGS sequence"/>
</dbReference>
<gene>
    <name evidence="1" type="ORF">BpHYR1_029679</name>
</gene>
<dbReference type="AlphaFoldDB" id="A0A3M7SD43"/>
<reference evidence="1 2" key="1">
    <citation type="journal article" date="2018" name="Sci. Rep.">
        <title>Genomic signatures of local adaptation to the degree of environmental predictability in rotifers.</title>
        <authorList>
            <person name="Franch-Gras L."/>
            <person name="Hahn C."/>
            <person name="Garcia-Roger E.M."/>
            <person name="Carmona M.J."/>
            <person name="Serra M."/>
            <person name="Gomez A."/>
        </authorList>
    </citation>
    <scope>NUCLEOTIDE SEQUENCE [LARGE SCALE GENOMIC DNA]</scope>
    <source>
        <strain evidence="1">HYR1</strain>
    </source>
</reference>
<evidence type="ECO:0000313" key="1">
    <source>
        <dbReference type="EMBL" id="RNA33450.1"/>
    </source>
</evidence>
<accession>A0A3M7SD43</accession>
<evidence type="ECO:0000313" key="2">
    <source>
        <dbReference type="Proteomes" id="UP000276133"/>
    </source>
</evidence>
<protein>
    <submittedName>
        <fullName evidence="1">Uncharacterized protein</fullName>
    </submittedName>
</protein>
<comment type="caution">
    <text evidence="1">The sequence shown here is derived from an EMBL/GenBank/DDBJ whole genome shotgun (WGS) entry which is preliminary data.</text>
</comment>